<protein>
    <recommendedName>
        <fullName evidence="3">tRNA threonylcarbamoyladenosine biosynthesis protein TsaE</fullName>
    </recommendedName>
    <alternativeName>
        <fullName evidence="10">t(6)A37 threonylcarbamoyladenosine biosynthesis protein TsaE</fullName>
    </alternativeName>
</protein>
<dbReference type="AlphaFoldDB" id="A0A2K8L637"/>
<evidence type="ECO:0000256" key="4">
    <source>
        <dbReference type="ARBA" id="ARBA00022490"/>
    </source>
</evidence>
<organism evidence="11 12">
    <name type="scientific">Mariprofundus ferrinatatus</name>
    <dbReference type="NCBI Taxonomy" id="1921087"/>
    <lineage>
        <taxon>Bacteria</taxon>
        <taxon>Pseudomonadati</taxon>
        <taxon>Pseudomonadota</taxon>
        <taxon>Candidatius Mariprofundia</taxon>
        <taxon>Mariprofundales</taxon>
        <taxon>Mariprofundaceae</taxon>
        <taxon>Mariprofundus</taxon>
    </lineage>
</organism>
<keyword evidence="12" id="KW-1185">Reference proteome</keyword>
<dbReference type="InterPro" id="IPR027417">
    <property type="entry name" value="P-loop_NTPase"/>
</dbReference>
<dbReference type="GO" id="GO:0002949">
    <property type="term" value="P:tRNA threonylcarbamoyladenosine modification"/>
    <property type="evidence" value="ECO:0007669"/>
    <property type="project" value="InterPro"/>
</dbReference>
<accession>A0A2K8L637</accession>
<name>A0A2K8L637_9PROT</name>
<dbReference type="NCBIfam" id="TIGR00150">
    <property type="entry name" value="T6A_YjeE"/>
    <property type="match status" value="1"/>
</dbReference>
<keyword evidence="6" id="KW-0479">Metal-binding</keyword>
<evidence type="ECO:0000313" key="11">
    <source>
        <dbReference type="EMBL" id="ATX82562.1"/>
    </source>
</evidence>
<reference evidence="11 12" key="1">
    <citation type="submission" date="2016-12" db="EMBL/GenBank/DDBJ databases">
        <title>Isolation and genomic insights into novel planktonic Zetaproteobacteria from stratified waters of the Chesapeake Bay.</title>
        <authorList>
            <person name="McAllister S.M."/>
            <person name="Kato S."/>
            <person name="Chan C.S."/>
            <person name="Chiu B.K."/>
            <person name="Field E.K."/>
        </authorList>
    </citation>
    <scope>NUCLEOTIDE SEQUENCE [LARGE SCALE GENOMIC DNA]</scope>
    <source>
        <strain evidence="11 12">CP-8</strain>
    </source>
</reference>
<dbReference type="SUPFAM" id="SSF52540">
    <property type="entry name" value="P-loop containing nucleoside triphosphate hydrolases"/>
    <property type="match status" value="1"/>
</dbReference>
<dbReference type="RefSeq" id="WP_232726420.1">
    <property type="nucleotide sequence ID" value="NZ_CP018800.1"/>
</dbReference>
<comment type="subcellular location">
    <subcellularLocation>
        <location evidence="1">Cytoplasm</location>
    </subcellularLocation>
</comment>
<dbReference type="GO" id="GO:0005737">
    <property type="term" value="C:cytoplasm"/>
    <property type="evidence" value="ECO:0007669"/>
    <property type="project" value="UniProtKB-SubCell"/>
</dbReference>
<dbReference type="EMBL" id="CP018800">
    <property type="protein sequence ID" value="ATX82562.1"/>
    <property type="molecule type" value="Genomic_DNA"/>
</dbReference>
<dbReference type="GO" id="GO:0005524">
    <property type="term" value="F:ATP binding"/>
    <property type="evidence" value="ECO:0007669"/>
    <property type="project" value="UniProtKB-KW"/>
</dbReference>
<evidence type="ECO:0000256" key="6">
    <source>
        <dbReference type="ARBA" id="ARBA00022723"/>
    </source>
</evidence>
<keyword evidence="8" id="KW-0067">ATP-binding</keyword>
<keyword evidence="5" id="KW-0819">tRNA processing</keyword>
<keyword evidence="7" id="KW-0547">Nucleotide-binding</keyword>
<evidence type="ECO:0000256" key="1">
    <source>
        <dbReference type="ARBA" id="ARBA00004496"/>
    </source>
</evidence>
<evidence type="ECO:0000256" key="10">
    <source>
        <dbReference type="ARBA" id="ARBA00032441"/>
    </source>
</evidence>
<comment type="similarity">
    <text evidence="2">Belongs to the TsaE family.</text>
</comment>
<keyword evidence="9" id="KW-0460">Magnesium</keyword>
<dbReference type="PANTHER" id="PTHR33540">
    <property type="entry name" value="TRNA THREONYLCARBAMOYLADENOSINE BIOSYNTHESIS PROTEIN TSAE"/>
    <property type="match status" value="1"/>
</dbReference>
<evidence type="ECO:0000313" key="12">
    <source>
        <dbReference type="Proteomes" id="UP000231637"/>
    </source>
</evidence>
<evidence type="ECO:0000256" key="3">
    <source>
        <dbReference type="ARBA" id="ARBA00019010"/>
    </source>
</evidence>
<keyword evidence="4" id="KW-0963">Cytoplasm</keyword>
<dbReference type="PANTHER" id="PTHR33540:SF2">
    <property type="entry name" value="TRNA THREONYLCARBAMOYLADENOSINE BIOSYNTHESIS PROTEIN TSAE"/>
    <property type="match status" value="1"/>
</dbReference>
<evidence type="ECO:0000256" key="5">
    <source>
        <dbReference type="ARBA" id="ARBA00022694"/>
    </source>
</evidence>
<dbReference type="Proteomes" id="UP000231637">
    <property type="component" value="Chromosome"/>
</dbReference>
<dbReference type="GO" id="GO:0046872">
    <property type="term" value="F:metal ion binding"/>
    <property type="evidence" value="ECO:0007669"/>
    <property type="project" value="UniProtKB-KW"/>
</dbReference>
<evidence type="ECO:0000256" key="9">
    <source>
        <dbReference type="ARBA" id="ARBA00022842"/>
    </source>
</evidence>
<sequence length="142" mass="15676">MKISCNSEDETIAIARRFAATLKQGSVVALSGELGAGKSFFSRAVMRALGVTDKALPSPTFAIIQEYSGSDCRVAHMDWYRLEDADEIEMLGVRDYFQPPWITLIEWPERARGALPDAVIWVSFSTTGVDSREVDFGGFSFA</sequence>
<evidence type="ECO:0000256" key="7">
    <source>
        <dbReference type="ARBA" id="ARBA00022741"/>
    </source>
</evidence>
<gene>
    <name evidence="11" type="ORF">Ga0123462_1713</name>
</gene>
<evidence type="ECO:0000256" key="2">
    <source>
        <dbReference type="ARBA" id="ARBA00007599"/>
    </source>
</evidence>
<dbReference type="KEGG" id="mfn:Ga0123462_1713"/>
<dbReference type="Gene3D" id="3.40.50.300">
    <property type="entry name" value="P-loop containing nucleotide triphosphate hydrolases"/>
    <property type="match status" value="1"/>
</dbReference>
<dbReference type="InterPro" id="IPR003442">
    <property type="entry name" value="T6A_TsaE"/>
</dbReference>
<proteinExistence type="inferred from homology"/>
<dbReference type="Pfam" id="PF02367">
    <property type="entry name" value="TsaE"/>
    <property type="match status" value="1"/>
</dbReference>
<evidence type="ECO:0000256" key="8">
    <source>
        <dbReference type="ARBA" id="ARBA00022840"/>
    </source>
</evidence>